<dbReference type="AlphaFoldDB" id="A0AAW9YAW6"/>
<organism evidence="1 4">
    <name type="scientific">Aeromonas rivipollensis</name>
    <dbReference type="NCBI Taxonomy" id="948519"/>
    <lineage>
        <taxon>Bacteria</taxon>
        <taxon>Pseudomonadati</taxon>
        <taxon>Pseudomonadota</taxon>
        <taxon>Gammaproteobacteria</taxon>
        <taxon>Aeromonadales</taxon>
        <taxon>Aeromonadaceae</taxon>
        <taxon>Aeromonas</taxon>
    </lineage>
</organism>
<evidence type="ECO:0000313" key="3">
    <source>
        <dbReference type="Proteomes" id="UP000472827"/>
    </source>
</evidence>
<gene>
    <name evidence="1" type="ORF">G4911_08685</name>
    <name evidence="2" type="ORF">G4923_09300</name>
</gene>
<reference evidence="3 4" key="1">
    <citation type="submission" date="2020-02" db="EMBL/GenBank/DDBJ databases">
        <title>Genome sequencing of Aeromonas rivipollensis.</title>
        <authorList>
            <person name="Fono-Tamo Ubani E.K."/>
            <person name="Lekota K.E."/>
        </authorList>
    </citation>
    <scope>NUCLEOTIDE SEQUENCE [LARGE SCALE GENOMIC DNA]</scope>
    <source>
        <strain evidence="2 3">G78</strain>
        <strain evidence="1 4">G87</strain>
    </source>
</reference>
<dbReference type="Proteomes" id="UP000480681">
    <property type="component" value="Unassembled WGS sequence"/>
</dbReference>
<dbReference type="RefSeq" id="WP_163136772.1">
    <property type="nucleotide sequence ID" value="NZ_JAAIKZ010000014.1"/>
</dbReference>
<comment type="caution">
    <text evidence="1">The sequence shown here is derived from an EMBL/GenBank/DDBJ whole genome shotgun (WGS) entry which is preliminary data.</text>
</comment>
<dbReference type="EMBL" id="JAAIKZ010000014">
    <property type="protein sequence ID" value="NEX74814.1"/>
    <property type="molecule type" value="Genomic_DNA"/>
</dbReference>
<protein>
    <submittedName>
        <fullName evidence="1">Uncharacterized protein</fullName>
    </submittedName>
</protein>
<keyword evidence="3" id="KW-1185">Reference proteome</keyword>
<accession>A0AAW9YAW6</accession>
<evidence type="ECO:0000313" key="2">
    <source>
        <dbReference type="EMBL" id="NEX88899.1"/>
    </source>
</evidence>
<proteinExistence type="predicted"/>
<name>A0AAW9YAW6_9GAMM</name>
<dbReference type="Proteomes" id="UP000472827">
    <property type="component" value="Unassembled WGS sequence"/>
</dbReference>
<evidence type="ECO:0000313" key="1">
    <source>
        <dbReference type="EMBL" id="NEX74814.1"/>
    </source>
</evidence>
<sequence>MSLPVLSVDDWPVGNVSIDQQTPNFFTETVSGRVRSYERGLHMISFKFDVWLPYDSDVKRMNAFMLQCRGRANPFVLDLGNSSTWFNPLTSQARRITLGANAGIGQKNITLVGSVSSISEGEYFQMPNDTKLYVVIGKSGQNVEVYPPLLIAHKSGETLNFENPRPQLRLEKDEFTLNLEGRGKTISISAKEVI</sequence>
<evidence type="ECO:0000313" key="4">
    <source>
        <dbReference type="Proteomes" id="UP000480681"/>
    </source>
</evidence>
<dbReference type="EMBL" id="JAAILA010000012">
    <property type="protein sequence ID" value="NEX88899.1"/>
    <property type="molecule type" value="Genomic_DNA"/>
</dbReference>